<organism evidence="2 3">
    <name type="scientific">Neobacillus sedimentimangrovi</name>
    <dbReference type="NCBI Taxonomy" id="2699460"/>
    <lineage>
        <taxon>Bacteria</taxon>
        <taxon>Bacillati</taxon>
        <taxon>Bacillota</taxon>
        <taxon>Bacilli</taxon>
        <taxon>Bacillales</taxon>
        <taxon>Bacillaceae</taxon>
        <taxon>Neobacillus</taxon>
    </lineage>
</organism>
<proteinExistence type="predicted"/>
<dbReference type="EMBL" id="JAJODE010000080">
    <property type="protein sequence ID" value="MCD4840361.1"/>
    <property type="molecule type" value="Genomic_DNA"/>
</dbReference>
<evidence type="ECO:0000313" key="3">
    <source>
        <dbReference type="Proteomes" id="UP001162836"/>
    </source>
</evidence>
<reference evidence="2 3" key="1">
    <citation type="journal article" date="2023" name="Antonie Van Leeuwenhoek">
        <title>Unveiling the genomic potential of a novel thermostable glycoside hydrolases producing Neobacillus sedimentimangrovi UE25.</title>
        <authorList>
            <person name="Ejaz U."/>
            <person name="Saleem F."/>
            <person name="Rashid R."/>
            <person name="Hasan K.A."/>
            <person name="Syed M.N."/>
            <person name="Sohail M."/>
        </authorList>
    </citation>
    <scope>NUCLEOTIDE SEQUENCE [LARGE SCALE GENOMIC DNA]</scope>
    <source>
        <strain evidence="2 3">UE25</strain>
    </source>
</reference>
<name>A0ABS8QNF4_9BACI</name>
<evidence type="ECO:0000313" key="2">
    <source>
        <dbReference type="EMBL" id="MCD4840361.1"/>
    </source>
</evidence>
<sequence length="303" mass="35364">LSPAVKKVLPNGERELTEEFQRFVCHYGFEYEFCNPASGNEKGHVESMVKYVRNNFFLPELVVHDIEQLNETLWGKAEKDRNRLHYQKGIVLAELYLADKEQFLQLPAKEYECVRYEQVKADKYGYIRLENKLYSTSPRFAKSTVLAKISYNRIEILTEDYDTIVCHPRLYGNEQKSMIWQPYLTLMSKRPTAMKYTSFYEQLPPLWQQYFTQCTLSEKQQALQLLSVILKDYDFELPTQALQLASENGHPSVESIKLVFYQLINGRGQRPIIQPKGSLPVIPNATRGLEHYDQLFPSRGGKQ</sequence>
<dbReference type="RefSeq" id="WP_432420117.1">
    <property type="nucleotide sequence ID" value="NZ_JAJODE010000080.1"/>
</dbReference>
<comment type="caution">
    <text evidence="2">The sequence shown here is derived from an EMBL/GenBank/DDBJ whole genome shotgun (WGS) entry which is preliminary data.</text>
</comment>
<dbReference type="Proteomes" id="UP001162836">
    <property type="component" value="Unassembled WGS sequence"/>
</dbReference>
<accession>A0ABS8QNF4</accession>
<evidence type="ECO:0000259" key="1">
    <source>
        <dbReference type="Pfam" id="PF22483"/>
    </source>
</evidence>
<gene>
    <name evidence="2" type="ORF">LRS37_16285</name>
</gene>
<keyword evidence="3" id="KW-1185">Reference proteome</keyword>
<dbReference type="InterPro" id="IPR054353">
    <property type="entry name" value="IstA-like_C"/>
</dbReference>
<feature type="domain" description="Transposase for insertion sequence element IS21-like C-terminal" evidence="1">
    <location>
        <begin position="106"/>
        <end position="176"/>
    </location>
</feature>
<dbReference type="PANTHER" id="PTHR35004">
    <property type="entry name" value="TRANSPOSASE RV3428C-RELATED"/>
    <property type="match status" value="1"/>
</dbReference>
<protein>
    <submittedName>
        <fullName evidence="2">IS21 family transposase</fullName>
    </submittedName>
</protein>
<dbReference type="PANTHER" id="PTHR35004:SF8">
    <property type="entry name" value="TRANSPOSASE RV3428C-RELATED"/>
    <property type="match status" value="1"/>
</dbReference>
<dbReference type="Pfam" id="PF22483">
    <property type="entry name" value="Mu-transpos_C_2"/>
    <property type="match status" value="1"/>
</dbReference>
<feature type="non-terminal residue" evidence="2">
    <location>
        <position position="1"/>
    </location>
</feature>